<evidence type="ECO:0000313" key="1">
    <source>
        <dbReference type="EMBL" id="KJV68891.1"/>
    </source>
</evidence>
<dbReference type="Proteomes" id="UP000033562">
    <property type="component" value="Unassembled WGS sequence"/>
</dbReference>
<dbReference type="AlphaFoldDB" id="A0A0F3NM84"/>
<keyword evidence="2" id="KW-1185">Reference proteome</keyword>
<sequence length="39" mass="4900">MYQRQIDSFLYREFSVYDRIISIIFEIIDSNIKLYYDVE</sequence>
<gene>
    <name evidence="1" type="ORF">NLO413_0261</name>
</gene>
<accession>A0A0F3NM84</accession>
<proteinExistence type="predicted"/>
<organism evidence="1 2">
    <name type="scientific">Candidatus Neoehrlichia procyonis str. RAC413</name>
    <dbReference type="NCBI Taxonomy" id="1359163"/>
    <lineage>
        <taxon>Bacteria</taxon>
        <taxon>Pseudomonadati</taxon>
        <taxon>Pseudomonadota</taxon>
        <taxon>Alphaproteobacteria</taxon>
        <taxon>Rickettsiales</taxon>
        <taxon>Anaplasmataceae</taxon>
        <taxon>Candidatus Neoehrlichia</taxon>
    </lineage>
</organism>
<dbReference type="EMBL" id="LANX01000001">
    <property type="protein sequence ID" value="KJV68891.1"/>
    <property type="molecule type" value="Genomic_DNA"/>
</dbReference>
<protein>
    <submittedName>
        <fullName evidence="1">Uncharacterized protein</fullName>
    </submittedName>
</protein>
<reference evidence="1 2" key="1">
    <citation type="submission" date="2015-02" db="EMBL/GenBank/DDBJ databases">
        <title>Genome Sequencing of Rickettsiales.</title>
        <authorList>
            <person name="Daugherty S.C."/>
            <person name="Su Q."/>
            <person name="Abolude K."/>
            <person name="Beier-Sexton M."/>
            <person name="Carlyon J.A."/>
            <person name="Carter R."/>
            <person name="Day N.P."/>
            <person name="Dumler S.J."/>
            <person name="Dyachenko V."/>
            <person name="Godinez A."/>
            <person name="Kurtti T.J."/>
            <person name="Lichay M."/>
            <person name="Mullins K.E."/>
            <person name="Ott S."/>
            <person name="Pappas-Brown V."/>
            <person name="Paris D.H."/>
            <person name="Patel P."/>
            <person name="Richards A.L."/>
            <person name="Sadzewicz L."/>
            <person name="Sears K."/>
            <person name="Seidman D."/>
            <person name="Sengamalay N."/>
            <person name="Stenos J."/>
            <person name="Tallon L.J."/>
            <person name="Vincent G."/>
            <person name="Fraser C.M."/>
            <person name="Munderloh U."/>
            <person name="Dunning-Hotopp J.C."/>
        </authorList>
    </citation>
    <scope>NUCLEOTIDE SEQUENCE [LARGE SCALE GENOMIC DNA]</scope>
    <source>
        <strain evidence="1 2">RAC413</strain>
    </source>
</reference>
<evidence type="ECO:0000313" key="2">
    <source>
        <dbReference type="Proteomes" id="UP000033562"/>
    </source>
</evidence>
<name>A0A0F3NM84_9RICK</name>
<comment type="caution">
    <text evidence="1">The sequence shown here is derived from an EMBL/GenBank/DDBJ whole genome shotgun (WGS) entry which is preliminary data.</text>
</comment>